<evidence type="ECO:0000313" key="2">
    <source>
        <dbReference type="EMBL" id="OWM77027.1"/>
    </source>
</evidence>
<accession>A0A218WW08</accession>
<proteinExistence type="predicted"/>
<dbReference type="EMBL" id="PGOL01002389">
    <property type="protein sequence ID" value="PKI48418.1"/>
    <property type="molecule type" value="Genomic_DNA"/>
</dbReference>
<protein>
    <submittedName>
        <fullName evidence="2">Uncharacterized protein</fullName>
    </submittedName>
</protein>
<dbReference type="Proteomes" id="UP000197138">
    <property type="component" value="Unassembled WGS sequence"/>
</dbReference>
<gene>
    <name evidence="2" type="ORF">CDL15_Pgr010115</name>
    <name evidence="3" type="ORF">CRG98_031190</name>
</gene>
<name>A0A218WW08_PUNGR</name>
<dbReference type="Proteomes" id="UP000233551">
    <property type="component" value="Unassembled WGS sequence"/>
</dbReference>
<feature type="compositionally biased region" description="Low complexity" evidence="1">
    <location>
        <begin position="1"/>
        <end position="13"/>
    </location>
</feature>
<dbReference type="EMBL" id="MTKT01002893">
    <property type="protein sequence ID" value="OWM77027.1"/>
    <property type="molecule type" value="Genomic_DNA"/>
</dbReference>
<reference evidence="4" key="1">
    <citation type="journal article" date="2017" name="Plant J.">
        <title>The pomegranate (Punica granatum L.) genome and the genomics of punicalagin biosynthesis.</title>
        <authorList>
            <person name="Qin G."/>
            <person name="Xu C."/>
            <person name="Ming R."/>
            <person name="Tang H."/>
            <person name="Guyot R."/>
            <person name="Kramer E.M."/>
            <person name="Hu Y."/>
            <person name="Yi X."/>
            <person name="Qi Y."/>
            <person name="Xu X."/>
            <person name="Gao Z."/>
            <person name="Pan H."/>
            <person name="Jian J."/>
            <person name="Tian Y."/>
            <person name="Yue Z."/>
            <person name="Xu Y."/>
        </authorList>
    </citation>
    <scope>NUCLEOTIDE SEQUENCE [LARGE SCALE GENOMIC DNA]</scope>
    <source>
        <strain evidence="4">cv. Dabenzi</strain>
    </source>
</reference>
<evidence type="ECO:0000313" key="5">
    <source>
        <dbReference type="Proteomes" id="UP000233551"/>
    </source>
</evidence>
<evidence type="ECO:0000313" key="4">
    <source>
        <dbReference type="Proteomes" id="UP000197138"/>
    </source>
</evidence>
<reference evidence="2" key="2">
    <citation type="submission" date="2017-06" db="EMBL/GenBank/DDBJ databases">
        <title>The pomegranate genome and the genomics of punicalagin biosynthesis.</title>
        <authorList>
            <person name="Xu C."/>
        </authorList>
    </citation>
    <scope>NUCLEOTIDE SEQUENCE [LARGE SCALE GENOMIC DNA]</scope>
    <source>
        <tissue evidence="2">Fresh leaf</tissue>
    </source>
</reference>
<evidence type="ECO:0000313" key="3">
    <source>
        <dbReference type="EMBL" id="PKI48418.1"/>
    </source>
</evidence>
<comment type="caution">
    <text evidence="2">The sequence shown here is derived from an EMBL/GenBank/DDBJ whole genome shotgun (WGS) entry which is preliminary data.</text>
</comment>
<sequence length="75" mass="8367">MSSGTPSSSATTTKVTNTGAERDRLRREVTEKDWNSRANSVRLALSYRDAIRSWLEQTLPWRGLGRGPVEAPHTP</sequence>
<organism evidence="2 4">
    <name type="scientific">Punica granatum</name>
    <name type="common">Pomegranate</name>
    <dbReference type="NCBI Taxonomy" id="22663"/>
    <lineage>
        <taxon>Eukaryota</taxon>
        <taxon>Viridiplantae</taxon>
        <taxon>Streptophyta</taxon>
        <taxon>Embryophyta</taxon>
        <taxon>Tracheophyta</taxon>
        <taxon>Spermatophyta</taxon>
        <taxon>Magnoliopsida</taxon>
        <taxon>eudicotyledons</taxon>
        <taxon>Gunneridae</taxon>
        <taxon>Pentapetalae</taxon>
        <taxon>rosids</taxon>
        <taxon>malvids</taxon>
        <taxon>Myrtales</taxon>
        <taxon>Lythraceae</taxon>
        <taxon>Punica</taxon>
    </lineage>
</organism>
<evidence type="ECO:0000256" key="1">
    <source>
        <dbReference type="SAM" id="MobiDB-lite"/>
    </source>
</evidence>
<dbReference type="AlphaFoldDB" id="A0A218WW08"/>
<keyword evidence="5" id="KW-1185">Reference proteome</keyword>
<feature type="compositionally biased region" description="Basic and acidic residues" evidence="1">
    <location>
        <begin position="20"/>
        <end position="31"/>
    </location>
</feature>
<reference evidence="3 5" key="3">
    <citation type="submission" date="2017-11" db="EMBL/GenBank/DDBJ databases">
        <title>De-novo sequencing of pomegranate (Punica granatum L.) genome.</title>
        <authorList>
            <person name="Akparov Z."/>
            <person name="Amiraslanov A."/>
            <person name="Hajiyeva S."/>
            <person name="Abbasov M."/>
            <person name="Kaur K."/>
            <person name="Hamwieh A."/>
            <person name="Solovyev V."/>
            <person name="Salamov A."/>
            <person name="Braich B."/>
            <person name="Kosarev P."/>
            <person name="Mahmoud A."/>
            <person name="Hajiyev E."/>
            <person name="Babayeva S."/>
            <person name="Izzatullayeva V."/>
            <person name="Mammadov A."/>
            <person name="Mammadov A."/>
            <person name="Sharifova S."/>
            <person name="Ojaghi J."/>
            <person name="Eynullazada K."/>
            <person name="Bayramov B."/>
            <person name="Abdulazimova A."/>
            <person name="Shahmuradov I."/>
        </authorList>
    </citation>
    <scope>NUCLEOTIDE SEQUENCE [LARGE SCALE GENOMIC DNA]</scope>
    <source>
        <strain evidence="3">AG2017</strain>
        <strain evidence="5">cv. AG2017</strain>
        <tissue evidence="3">Leaf</tissue>
    </source>
</reference>
<feature type="region of interest" description="Disordered" evidence="1">
    <location>
        <begin position="1"/>
        <end position="31"/>
    </location>
</feature>